<evidence type="ECO:0008006" key="3">
    <source>
        <dbReference type="Google" id="ProtNLM"/>
    </source>
</evidence>
<proteinExistence type="predicted"/>
<keyword evidence="2" id="KW-1185">Reference proteome</keyword>
<dbReference type="EMBL" id="JAWXVI010000005">
    <property type="protein sequence ID" value="MDX6189793.1"/>
    <property type="molecule type" value="Genomic_DNA"/>
</dbReference>
<name>A0ABU4RD41_9FLAO</name>
<dbReference type="RefSeq" id="WP_230001585.1">
    <property type="nucleotide sequence ID" value="NZ_CP087134.1"/>
</dbReference>
<reference evidence="1 2" key="1">
    <citation type="submission" date="2023-11" db="EMBL/GenBank/DDBJ databases">
        <title>Unpublished Manusciprt.</title>
        <authorList>
            <person name="Saticioglu I.B."/>
            <person name="Ay H."/>
            <person name="Ajmi N."/>
            <person name="Altun S."/>
            <person name="Duman M."/>
        </authorList>
    </citation>
    <scope>NUCLEOTIDE SEQUENCE [LARGE SCALE GENOMIC DNA]</scope>
    <source>
        <strain evidence="1 2">Fl-318</strain>
    </source>
</reference>
<evidence type="ECO:0000313" key="1">
    <source>
        <dbReference type="EMBL" id="MDX6189793.1"/>
    </source>
</evidence>
<comment type="caution">
    <text evidence="1">The sequence shown here is derived from an EMBL/GenBank/DDBJ whole genome shotgun (WGS) entry which is preliminary data.</text>
</comment>
<sequence>MRFPKLPFILFSSICITITSCSSDEDSASDTLPVQPEVVNPANEKLVSVVYPFSNNIPYMMDKQTFEYDNLNRISKIKFTGFVYGVTYVNPDLIEINLLEDPIEGRKMVSKKTISLKDGNVILIVDKKFDLIETTNESKNAATDSTLFSYSNKYLSKVQFYGKSVNWGNSYSLDKQFDFIEVNGNITQAKETSEYSGITEVNYSYDSNPYVNMGDMVYETPLYFGSVEGLHVFFKDKLGKKNVNNIAKADFSYEKRSNQFLGYRTIFFTRNLDKNGRLSEILLSGTITKSVDGTPSSSFNNEKMSFIYK</sequence>
<organism evidence="1 2">
    <name type="scientific">Flavobacterium cupriresistens</name>
    <dbReference type="NCBI Taxonomy" id="2893885"/>
    <lineage>
        <taxon>Bacteria</taxon>
        <taxon>Pseudomonadati</taxon>
        <taxon>Bacteroidota</taxon>
        <taxon>Flavobacteriia</taxon>
        <taxon>Flavobacteriales</taxon>
        <taxon>Flavobacteriaceae</taxon>
        <taxon>Flavobacterium</taxon>
    </lineage>
</organism>
<dbReference type="Proteomes" id="UP001273350">
    <property type="component" value="Unassembled WGS sequence"/>
</dbReference>
<evidence type="ECO:0000313" key="2">
    <source>
        <dbReference type="Proteomes" id="UP001273350"/>
    </source>
</evidence>
<accession>A0ABU4RD41</accession>
<protein>
    <recommendedName>
        <fullName evidence="3">Lipoprotein</fullName>
    </recommendedName>
</protein>
<gene>
    <name evidence="1" type="ORF">SGQ83_10560</name>
</gene>
<dbReference type="PROSITE" id="PS51257">
    <property type="entry name" value="PROKAR_LIPOPROTEIN"/>
    <property type="match status" value="1"/>
</dbReference>